<evidence type="ECO:0000256" key="1">
    <source>
        <dbReference type="SAM" id="SignalP"/>
    </source>
</evidence>
<dbReference type="GeneID" id="20326293"/>
<organism evidence="2 3">
    <name type="scientific">Opisthorchis viverrini</name>
    <name type="common">Southeast Asian liver fluke</name>
    <dbReference type="NCBI Taxonomy" id="6198"/>
    <lineage>
        <taxon>Eukaryota</taxon>
        <taxon>Metazoa</taxon>
        <taxon>Spiralia</taxon>
        <taxon>Lophotrochozoa</taxon>
        <taxon>Platyhelminthes</taxon>
        <taxon>Trematoda</taxon>
        <taxon>Digenea</taxon>
        <taxon>Opisthorchiida</taxon>
        <taxon>Opisthorchiata</taxon>
        <taxon>Opisthorchiidae</taxon>
        <taxon>Opisthorchis</taxon>
    </lineage>
</organism>
<name>A0A074YW02_OPIVI</name>
<keyword evidence="1" id="KW-0732">Signal</keyword>
<dbReference type="EMBL" id="KL597686">
    <property type="protein sequence ID" value="KER18858.1"/>
    <property type="molecule type" value="Genomic_DNA"/>
</dbReference>
<proteinExistence type="predicted"/>
<dbReference type="AlphaFoldDB" id="A0A074YW02"/>
<evidence type="ECO:0000313" key="2">
    <source>
        <dbReference type="EMBL" id="KER18858.1"/>
    </source>
</evidence>
<dbReference type="Proteomes" id="UP000054324">
    <property type="component" value="Unassembled WGS sequence"/>
</dbReference>
<dbReference type="RefSeq" id="XP_009177394.1">
    <property type="nucleotide sequence ID" value="XM_009179130.1"/>
</dbReference>
<dbReference type="KEGG" id="ovi:T265_12125"/>
<feature type="chain" id="PRO_5001703769" description="RRM domain-containing protein" evidence="1">
    <location>
        <begin position="22"/>
        <end position="123"/>
    </location>
</feature>
<feature type="signal peptide" evidence="1">
    <location>
        <begin position="1"/>
        <end position="21"/>
    </location>
</feature>
<reference evidence="2 3" key="1">
    <citation type="submission" date="2013-11" db="EMBL/GenBank/DDBJ databases">
        <title>Opisthorchis viverrini - life in the bile duct.</title>
        <authorList>
            <person name="Young N.D."/>
            <person name="Nagarajan N."/>
            <person name="Lin S.J."/>
            <person name="Korhonen P.K."/>
            <person name="Jex A.R."/>
            <person name="Hall R.S."/>
            <person name="Safavi-Hemami H."/>
            <person name="Kaewkong W."/>
            <person name="Bertrand D."/>
            <person name="Gao S."/>
            <person name="Seet Q."/>
            <person name="Wongkham S."/>
            <person name="Teh B.T."/>
            <person name="Wongkham C."/>
            <person name="Intapan P.M."/>
            <person name="Maleewong W."/>
            <person name="Yang X."/>
            <person name="Hu M."/>
            <person name="Wang Z."/>
            <person name="Hofmann A."/>
            <person name="Sternberg P.W."/>
            <person name="Tan P."/>
            <person name="Wang J."/>
            <person name="Gasser R.B."/>
        </authorList>
    </citation>
    <scope>NUCLEOTIDE SEQUENCE [LARGE SCALE GENOMIC DNA]</scope>
</reference>
<gene>
    <name evidence="2" type="ORF">T265_12125</name>
</gene>
<protein>
    <recommendedName>
        <fullName evidence="4">RRM domain-containing protein</fullName>
    </recommendedName>
</protein>
<evidence type="ECO:0000313" key="3">
    <source>
        <dbReference type="Proteomes" id="UP000054324"/>
    </source>
</evidence>
<accession>A0A074YW02</accession>
<evidence type="ECO:0008006" key="4">
    <source>
        <dbReference type="Google" id="ProtNLM"/>
    </source>
</evidence>
<dbReference type="CTD" id="20326293"/>
<sequence length="123" mass="13746">MATRLMLRWFLHPLTPFLKSAATIDVLQSSGTVFVQNGPQQGHQTVHQCFTTFGKCEVQTTQAKAAVNMRARGLQLHLSNKTKFTQIDPPTFVNYVTKGSLLVQNHWCGNQDVKAASKEAHKH</sequence>
<keyword evidence="3" id="KW-1185">Reference proteome</keyword>